<proteinExistence type="predicted"/>
<feature type="compositionally biased region" description="Acidic residues" evidence="1">
    <location>
        <begin position="1"/>
        <end position="10"/>
    </location>
</feature>
<organism evidence="2 3">
    <name type="scientific">Portunus trituberculatus</name>
    <name type="common">Swimming crab</name>
    <name type="synonym">Neptunus trituberculatus</name>
    <dbReference type="NCBI Taxonomy" id="210409"/>
    <lineage>
        <taxon>Eukaryota</taxon>
        <taxon>Metazoa</taxon>
        <taxon>Ecdysozoa</taxon>
        <taxon>Arthropoda</taxon>
        <taxon>Crustacea</taxon>
        <taxon>Multicrustacea</taxon>
        <taxon>Malacostraca</taxon>
        <taxon>Eumalacostraca</taxon>
        <taxon>Eucarida</taxon>
        <taxon>Decapoda</taxon>
        <taxon>Pleocyemata</taxon>
        <taxon>Brachyura</taxon>
        <taxon>Eubrachyura</taxon>
        <taxon>Portunoidea</taxon>
        <taxon>Portunidae</taxon>
        <taxon>Portuninae</taxon>
        <taxon>Portunus</taxon>
    </lineage>
</organism>
<name>A0A5B7CRN0_PORTR</name>
<comment type="caution">
    <text evidence="2">The sequence shown here is derived from an EMBL/GenBank/DDBJ whole genome shotgun (WGS) entry which is preliminary data.</text>
</comment>
<dbReference type="EMBL" id="VSRR010000103">
    <property type="protein sequence ID" value="MPC10153.1"/>
    <property type="molecule type" value="Genomic_DNA"/>
</dbReference>
<dbReference type="Proteomes" id="UP000324222">
    <property type="component" value="Unassembled WGS sequence"/>
</dbReference>
<evidence type="ECO:0000313" key="3">
    <source>
        <dbReference type="Proteomes" id="UP000324222"/>
    </source>
</evidence>
<protein>
    <submittedName>
        <fullName evidence="2">Uncharacterized protein</fullName>
    </submittedName>
</protein>
<sequence length="77" mass="8237">MSSSDDDNDCDQIKSSQRRGVCGGGAAGRSSLAASITATSSPSTLNMVRISSYFTALPVFEPHLCYLNHTREAYGIY</sequence>
<evidence type="ECO:0000313" key="2">
    <source>
        <dbReference type="EMBL" id="MPC10153.1"/>
    </source>
</evidence>
<evidence type="ECO:0000256" key="1">
    <source>
        <dbReference type="SAM" id="MobiDB-lite"/>
    </source>
</evidence>
<reference evidence="2 3" key="1">
    <citation type="submission" date="2019-05" db="EMBL/GenBank/DDBJ databases">
        <title>Another draft genome of Portunus trituberculatus and its Hox gene families provides insights of decapod evolution.</title>
        <authorList>
            <person name="Jeong J.-H."/>
            <person name="Song I."/>
            <person name="Kim S."/>
            <person name="Choi T."/>
            <person name="Kim D."/>
            <person name="Ryu S."/>
            <person name="Kim W."/>
        </authorList>
    </citation>
    <scope>NUCLEOTIDE SEQUENCE [LARGE SCALE GENOMIC DNA]</scope>
    <source>
        <tissue evidence="2">Muscle</tissue>
    </source>
</reference>
<dbReference type="AlphaFoldDB" id="A0A5B7CRN0"/>
<accession>A0A5B7CRN0</accession>
<keyword evidence="3" id="KW-1185">Reference proteome</keyword>
<feature type="region of interest" description="Disordered" evidence="1">
    <location>
        <begin position="1"/>
        <end position="30"/>
    </location>
</feature>
<gene>
    <name evidence="2" type="ORF">E2C01_002782</name>
</gene>